<dbReference type="GO" id="GO:0022857">
    <property type="term" value="F:transmembrane transporter activity"/>
    <property type="evidence" value="ECO:0007669"/>
    <property type="project" value="InterPro"/>
</dbReference>
<reference evidence="6 7" key="1">
    <citation type="journal article" date="2013" name="Genome Announc.">
        <title>Draft Genome Sequence of Arcticibacter svalbardensis Strain MN12-7T, a Member of the Family Sphingobacteriaceae Isolated from an Arctic Soil Sample.</title>
        <authorList>
            <person name="Shivaji S."/>
            <person name="Ara S."/>
            <person name="Prasad S."/>
            <person name="Manasa B.P."/>
            <person name="Begum Z."/>
            <person name="Singh A."/>
            <person name="Kumar Pinnaka A."/>
        </authorList>
    </citation>
    <scope>NUCLEOTIDE SEQUENCE [LARGE SCALE GENOMIC DNA]</scope>
    <source>
        <strain evidence="6 7">MN12-7</strain>
    </source>
</reference>
<dbReference type="PANTHER" id="PTHR30097">
    <property type="entry name" value="CATION EFFLUX SYSTEM PROTEIN CUSB"/>
    <property type="match status" value="1"/>
</dbReference>
<organism evidence="6 7">
    <name type="scientific">Arcticibacter svalbardensis MN12-7</name>
    <dbReference type="NCBI Taxonomy" id="1150600"/>
    <lineage>
        <taxon>Bacteria</taxon>
        <taxon>Pseudomonadati</taxon>
        <taxon>Bacteroidota</taxon>
        <taxon>Sphingobacteriia</taxon>
        <taxon>Sphingobacteriales</taxon>
        <taxon>Sphingobacteriaceae</taxon>
        <taxon>Arcticibacter</taxon>
    </lineage>
</organism>
<accession>R9GWJ8</accession>
<dbReference type="GO" id="GO:0060003">
    <property type="term" value="P:copper ion export"/>
    <property type="evidence" value="ECO:0007669"/>
    <property type="project" value="TreeGrafter"/>
</dbReference>
<dbReference type="Gene3D" id="2.40.50.100">
    <property type="match status" value="1"/>
</dbReference>
<evidence type="ECO:0000256" key="1">
    <source>
        <dbReference type="ARBA" id="ARBA00009477"/>
    </source>
</evidence>
<dbReference type="GO" id="GO:0015679">
    <property type="term" value="P:plasma membrane copper ion transport"/>
    <property type="evidence" value="ECO:0007669"/>
    <property type="project" value="TreeGrafter"/>
</dbReference>
<evidence type="ECO:0000256" key="4">
    <source>
        <dbReference type="SAM" id="SignalP"/>
    </source>
</evidence>
<evidence type="ECO:0000256" key="2">
    <source>
        <dbReference type="ARBA" id="ARBA00022448"/>
    </source>
</evidence>
<feature type="chain" id="PRO_5004472149" evidence="4">
    <location>
        <begin position="24"/>
        <end position="400"/>
    </location>
</feature>
<feature type="signal peptide" evidence="4">
    <location>
        <begin position="1"/>
        <end position="23"/>
    </location>
</feature>
<dbReference type="STRING" id="1150600.ADIARSV_0675"/>
<protein>
    <submittedName>
        <fullName evidence="6">Putative Co/Zn/Cd efflux system membrane fusion protein</fullName>
    </submittedName>
</protein>
<comment type="caution">
    <text evidence="6">The sequence shown here is derived from an EMBL/GenBank/DDBJ whole genome shotgun (WGS) entry which is preliminary data.</text>
</comment>
<evidence type="ECO:0000259" key="5">
    <source>
        <dbReference type="Pfam" id="PF25973"/>
    </source>
</evidence>
<sequence>MKIHKMKIFLNILLSICTVSLIAACGNTKAPEEKQEEQVNTNEPNIVELTSGQYKTANIQLDSIKDRPLSGVIKVNGMLDVPPQSKVSVVAIMGGILKQTSLLQGLKVNKGQVIAVMQHPDYIQLQQDYLDNKSQLNYLSQENVRQKELAKENVNSQKTLQQSSSNYQSMKARVQGLRQRLQMLNVNLTSLEKGNIQNTVNLYAPISGYVTKVNVNIGSYVNPSDVMFEIVDTEHLHAELTVFEKDIPKIKVGQKVRFTLANEDKEREATVYLIGREISTDRTVNIHCHLTAEDRQLLPGMYLKAFVEAGTMDKPSLPEKAVVDYQGNKYIFIGSPQPKSQKQQTANVYQFKMIAVKAGTNEVGYTEVLLPENFNRQNTQVVINGAYDLLAKMKNTEEEE</sequence>
<dbReference type="GO" id="GO:0030313">
    <property type="term" value="C:cell envelope"/>
    <property type="evidence" value="ECO:0007669"/>
    <property type="project" value="TreeGrafter"/>
</dbReference>
<keyword evidence="3" id="KW-0175">Coiled coil</keyword>
<evidence type="ECO:0000256" key="3">
    <source>
        <dbReference type="SAM" id="Coils"/>
    </source>
</evidence>
<gene>
    <name evidence="6" type="ORF">ADIARSV_0675</name>
</gene>
<evidence type="ECO:0000313" key="7">
    <source>
        <dbReference type="Proteomes" id="UP000014174"/>
    </source>
</evidence>
<dbReference type="EMBL" id="AQPN01000023">
    <property type="protein sequence ID" value="EOR96162.1"/>
    <property type="molecule type" value="Genomic_DNA"/>
</dbReference>
<dbReference type="eggNOG" id="COG0845">
    <property type="taxonomic scope" value="Bacteria"/>
</dbReference>
<keyword evidence="4" id="KW-0732">Signal</keyword>
<dbReference type="InterPro" id="IPR051909">
    <property type="entry name" value="MFP_Cation_Efflux"/>
</dbReference>
<dbReference type="PROSITE" id="PS51257">
    <property type="entry name" value="PROKAR_LIPOPROTEIN"/>
    <property type="match status" value="1"/>
</dbReference>
<dbReference type="PANTHER" id="PTHR30097:SF4">
    <property type="entry name" value="SLR6042 PROTEIN"/>
    <property type="match status" value="1"/>
</dbReference>
<comment type="similarity">
    <text evidence="1">Belongs to the membrane fusion protein (MFP) (TC 8.A.1) family.</text>
</comment>
<keyword evidence="2" id="KW-0813">Transport</keyword>
<feature type="domain" description="CzcB-like barrel-sandwich hybrid" evidence="5">
    <location>
        <begin position="87"/>
        <end position="232"/>
    </location>
</feature>
<dbReference type="Gene3D" id="2.40.30.170">
    <property type="match status" value="1"/>
</dbReference>
<proteinExistence type="inferred from homology"/>
<dbReference type="AlphaFoldDB" id="R9GWJ8"/>
<dbReference type="Proteomes" id="UP000014174">
    <property type="component" value="Unassembled WGS sequence"/>
</dbReference>
<dbReference type="PATRIC" id="fig|1150600.3.peg.664"/>
<dbReference type="InterPro" id="IPR006143">
    <property type="entry name" value="RND_pump_MFP"/>
</dbReference>
<dbReference type="InterPro" id="IPR058647">
    <property type="entry name" value="BSH_CzcB-like"/>
</dbReference>
<feature type="coiled-coil region" evidence="3">
    <location>
        <begin position="160"/>
        <end position="194"/>
    </location>
</feature>
<dbReference type="NCBIfam" id="TIGR01730">
    <property type="entry name" value="RND_mfp"/>
    <property type="match status" value="1"/>
</dbReference>
<dbReference type="SUPFAM" id="SSF111369">
    <property type="entry name" value="HlyD-like secretion proteins"/>
    <property type="match status" value="1"/>
</dbReference>
<evidence type="ECO:0000313" key="6">
    <source>
        <dbReference type="EMBL" id="EOR96162.1"/>
    </source>
</evidence>
<keyword evidence="7" id="KW-1185">Reference proteome</keyword>
<dbReference type="GO" id="GO:0016020">
    <property type="term" value="C:membrane"/>
    <property type="evidence" value="ECO:0007669"/>
    <property type="project" value="InterPro"/>
</dbReference>
<name>R9GWJ8_9SPHI</name>
<dbReference type="Pfam" id="PF25973">
    <property type="entry name" value="BSH_CzcB"/>
    <property type="match status" value="1"/>
</dbReference>